<reference evidence="2" key="1">
    <citation type="journal article" date="2023" name="G3 (Bethesda)">
        <title>Whole genome assemblies of Zophobas morio and Tenebrio molitor.</title>
        <authorList>
            <person name="Kaur S."/>
            <person name="Stinson S.A."/>
            <person name="diCenzo G.C."/>
        </authorList>
    </citation>
    <scope>NUCLEOTIDE SEQUENCE</scope>
    <source>
        <strain evidence="2">QUZm001</strain>
    </source>
</reference>
<proteinExistence type="predicted"/>
<keyword evidence="3" id="KW-1185">Reference proteome</keyword>
<organism evidence="2 3">
    <name type="scientific">Zophobas morio</name>
    <dbReference type="NCBI Taxonomy" id="2755281"/>
    <lineage>
        <taxon>Eukaryota</taxon>
        <taxon>Metazoa</taxon>
        <taxon>Ecdysozoa</taxon>
        <taxon>Arthropoda</taxon>
        <taxon>Hexapoda</taxon>
        <taxon>Insecta</taxon>
        <taxon>Pterygota</taxon>
        <taxon>Neoptera</taxon>
        <taxon>Endopterygota</taxon>
        <taxon>Coleoptera</taxon>
        <taxon>Polyphaga</taxon>
        <taxon>Cucujiformia</taxon>
        <taxon>Tenebrionidae</taxon>
        <taxon>Zophobas</taxon>
    </lineage>
</organism>
<feature type="region of interest" description="Disordered" evidence="1">
    <location>
        <begin position="70"/>
        <end position="95"/>
    </location>
</feature>
<evidence type="ECO:0000313" key="3">
    <source>
        <dbReference type="Proteomes" id="UP001168821"/>
    </source>
</evidence>
<evidence type="ECO:0000256" key="1">
    <source>
        <dbReference type="SAM" id="MobiDB-lite"/>
    </source>
</evidence>
<dbReference type="Proteomes" id="UP001168821">
    <property type="component" value="Unassembled WGS sequence"/>
</dbReference>
<sequence length="95" mass="10885">MSELELVNMCLTLLRREIYREFVDKQSRNTDDLIDTVAIYEHLNDGDRRQSAPKCRFCLGYHYHSGYLDAQNRRRSGNANGASNGPVPNGPTERP</sequence>
<comment type="caution">
    <text evidence="2">The sequence shown here is derived from an EMBL/GenBank/DDBJ whole genome shotgun (WGS) entry which is preliminary data.</text>
</comment>
<protein>
    <submittedName>
        <fullName evidence="2">Uncharacterized protein</fullName>
    </submittedName>
</protein>
<dbReference type="AlphaFoldDB" id="A0AA38IDT9"/>
<evidence type="ECO:0000313" key="2">
    <source>
        <dbReference type="EMBL" id="KAJ3652274.1"/>
    </source>
</evidence>
<gene>
    <name evidence="2" type="ORF">Zmor_018253</name>
</gene>
<name>A0AA38IDT9_9CUCU</name>
<dbReference type="EMBL" id="JALNTZ010000005">
    <property type="protein sequence ID" value="KAJ3652274.1"/>
    <property type="molecule type" value="Genomic_DNA"/>
</dbReference>
<accession>A0AA38IDT9</accession>